<feature type="domain" description="Glutamyl/glutaminyl-tRNA synthetase class Ib anti-codon binding" evidence="13">
    <location>
        <begin position="581"/>
        <end position="681"/>
    </location>
</feature>
<dbReference type="InterPro" id="IPR007639">
    <property type="entry name" value="Gln-tRNA-synth_Ib_RNA-bd_N"/>
</dbReference>
<dbReference type="RefSeq" id="XP_028474868.1">
    <property type="nucleotide sequence ID" value="XM_028624700.1"/>
</dbReference>
<dbReference type="Pfam" id="PF04557">
    <property type="entry name" value="tRNA_synt_1c_R2"/>
    <property type="match status" value="1"/>
</dbReference>
<dbReference type="Proteomes" id="UP000279236">
    <property type="component" value="Unassembled WGS sequence"/>
</dbReference>
<feature type="domain" description="Glutaminyl-tRNA synthetase class Ib non-specific RNA-binding" evidence="15">
    <location>
        <begin position="14"/>
        <end position="170"/>
    </location>
</feature>
<dbReference type="PROSITE" id="PS00178">
    <property type="entry name" value="AA_TRNA_LIGASE_I"/>
    <property type="match status" value="1"/>
</dbReference>
<dbReference type="Pfam" id="PF00749">
    <property type="entry name" value="tRNA-synt_1c"/>
    <property type="match status" value="1"/>
</dbReference>
<feature type="domain" description="tRNA synthetases class I (E and Q) anti-codon binding" evidence="16">
    <location>
        <begin position="694"/>
        <end position="751"/>
    </location>
</feature>
<dbReference type="GeneID" id="39593958"/>
<dbReference type="InterPro" id="IPR001412">
    <property type="entry name" value="aa-tRNA-synth_I_CS"/>
</dbReference>
<organism evidence="17 18">
    <name type="scientific">Apiotrichum porosum</name>
    <dbReference type="NCBI Taxonomy" id="105984"/>
    <lineage>
        <taxon>Eukaryota</taxon>
        <taxon>Fungi</taxon>
        <taxon>Dikarya</taxon>
        <taxon>Basidiomycota</taxon>
        <taxon>Agaricomycotina</taxon>
        <taxon>Tremellomycetes</taxon>
        <taxon>Trichosporonales</taxon>
        <taxon>Trichosporonaceae</taxon>
        <taxon>Apiotrichum</taxon>
    </lineage>
</organism>
<dbReference type="OrthoDB" id="10250478at2759"/>
<evidence type="ECO:0000313" key="17">
    <source>
        <dbReference type="EMBL" id="RSH79759.1"/>
    </source>
</evidence>
<dbReference type="GO" id="GO:0005829">
    <property type="term" value="C:cytosol"/>
    <property type="evidence" value="ECO:0007669"/>
    <property type="project" value="TreeGrafter"/>
</dbReference>
<dbReference type="Pfam" id="PF03950">
    <property type="entry name" value="tRNA-synt_1c_C"/>
    <property type="match status" value="1"/>
</dbReference>
<evidence type="ECO:0000256" key="2">
    <source>
        <dbReference type="ARBA" id="ARBA00012836"/>
    </source>
</evidence>
<dbReference type="GO" id="GO:0006425">
    <property type="term" value="P:glutaminyl-tRNA aminoacylation"/>
    <property type="evidence" value="ECO:0007669"/>
    <property type="project" value="InterPro"/>
</dbReference>
<dbReference type="Pfam" id="PF04558">
    <property type="entry name" value="tRNA_synt_1c_R1"/>
    <property type="match status" value="1"/>
</dbReference>
<sequence>MPPKFDPTKPENAALISAFAALGLSTNSATELVRTPKSGKAFQALVDEHSLSGQTFEEKQANALVKLSATGSKLSPEARKYVVDRIVSGDLKSPDQVAAAVKYLESNTGAIDASAFDKAAGVGVNITADQLPALLKVYAADAPKPPKSWTDLGPFLGGIKGSTSDLKWAATGDLKVAVDDLFTELFGSKEAAAKARAESAAASKPKKEAKAPAAAPTAVTTSAEASSSTGPNIPTNIFREGFLSEFHKVGENPQSDPKLKEEHLKWTEGKVYTRFPPEPNGYLHIGHVKAIMVDFGYAKFHGGRTYLRYDDTNPEAEEGRYFQSILETVRWLGFEPWKITYSSDNFDRLYELAVELIRRGKGYVCTCDAEKIKEDRGGGRGNPKACEHRDRPIEESLVEFERMKNGEYAEKTVCLRMKMDLTSGNPYMWDSVAYRVKYAEHHRTGDKWKIYPTYDFTHCLCDSFENITHSLCTTEFVPARESYEWLCDALGVYKPRQYEFARLNLQGTFLSKRKVRRLVESSLVKDWDDPRLYTIIALRRRGIPPGALLNFVSDLGVTTLLSETQLQKFESVVRKYLEDTAPRLMMVLNPIKVVLENVDADYRVPVQVPLHPKVPAMGTVETSFTKEVYIDAEDFRTEDSPDYFRLAPGKTVGLFKAPFPVTCTSYSTDAAGNVTEIRCRLENGEKVPKAKAYVQWVNAPDAIKVDEVRYFKPLFKHDPVPADFEGDVNDASLEVFTNAVVEPAFYELAKKAVTDARTESLERTKRAAAENQVATATSEAAAAEAVAHDEPVATADQLVGMENIRFQGMRLAYFAVDRESTLGCLDESATAKPGKRDGDKIILNRIVSLKEDAGKKA</sequence>
<evidence type="ECO:0000259" key="13">
    <source>
        <dbReference type="Pfam" id="PF03950"/>
    </source>
</evidence>
<proteinExistence type="inferred from homology"/>
<dbReference type="Gene3D" id="1.10.8.1290">
    <property type="entry name" value="Glutaminyl-tRNA synthetase, non-specific RNA binding region part 1, domain 1"/>
    <property type="match status" value="1"/>
</dbReference>
<dbReference type="FunFam" id="3.40.50.620:FF:000037">
    <property type="entry name" value="Glutamine--tRNA ligase cytoplasmic"/>
    <property type="match status" value="1"/>
</dbReference>
<keyword evidence="7 10" id="KW-0030">Aminoacyl-tRNA synthetase</keyword>
<keyword evidence="6 10" id="KW-0648">Protein biosynthesis</keyword>
<accession>A0A427XLF6</accession>
<comment type="similarity">
    <text evidence="1 10">Belongs to the class-I aminoacyl-tRNA synthetase family.</text>
</comment>
<evidence type="ECO:0000256" key="4">
    <source>
        <dbReference type="ARBA" id="ARBA00022741"/>
    </source>
</evidence>
<dbReference type="SUPFAM" id="SSF52374">
    <property type="entry name" value="Nucleotidylyl transferase"/>
    <property type="match status" value="1"/>
</dbReference>
<feature type="compositionally biased region" description="Low complexity" evidence="11">
    <location>
        <begin position="211"/>
        <end position="229"/>
    </location>
</feature>
<evidence type="ECO:0000259" key="16">
    <source>
        <dbReference type="Pfam" id="PF20974"/>
    </source>
</evidence>
<dbReference type="Pfam" id="PF20974">
    <property type="entry name" value="tRNA-synt_1c_C2"/>
    <property type="match status" value="1"/>
</dbReference>
<dbReference type="CDD" id="cd00807">
    <property type="entry name" value="GlnRS_core"/>
    <property type="match status" value="1"/>
</dbReference>
<evidence type="ECO:0000256" key="11">
    <source>
        <dbReference type="SAM" id="MobiDB-lite"/>
    </source>
</evidence>
<reference evidence="17 18" key="1">
    <citation type="submission" date="2018-11" db="EMBL/GenBank/DDBJ databases">
        <title>Genome sequence of Apiotrichum porosum DSM 27194.</title>
        <authorList>
            <person name="Aliyu H."/>
            <person name="Gorte O."/>
            <person name="Ochsenreither K."/>
        </authorList>
    </citation>
    <scope>NUCLEOTIDE SEQUENCE [LARGE SCALE GENOMIC DNA]</scope>
    <source>
        <strain evidence="17 18">DSM 27194</strain>
    </source>
</reference>
<dbReference type="Gene3D" id="3.40.50.620">
    <property type="entry name" value="HUPs"/>
    <property type="match status" value="1"/>
</dbReference>
<dbReference type="GO" id="GO:0005524">
    <property type="term" value="F:ATP binding"/>
    <property type="evidence" value="ECO:0007669"/>
    <property type="project" value="UniProtKB-KW"/>
</dbReference>
<dbReference type="InterPro" id="IPR020059">
    <property type="entry name" value="Glu/Gln-tRNA-synth_Ib_codon-bd"/>
</dbReference>
<dbReference type="PANTHER" id="PTHR43097:SF4">
    <property type="entry name" value="GLUTAMINE--TRNA LIGASE"/>
    <property type="match status" value="1"/>
</dbReference>
<dbReference type="InterPro" id="IPR050132">
    <property type="entry name" value="Gln/Glu-tRNA_Ligase"/>
</dbReference>
<dbReference type="FunFam" id="3.90.800.10:FF:000001">
    <property type="entry name" value="Glutamine--tRNA ligase"/>
    <property type="match status" value="1"/>
</dbReference>
<dbReference type="InterPro" id="IPR000924">
    <property type="entry name" value="Glu/Gln-tRNA-synth"/>
</dbReference>
<dbReference type="InterPro" id="IPR049437">
    <property type="entry name" value="tRNA-synt_1c_C2"/>
</dbReference>
<name>A0A427XLF6_9TREE</name>
<evidence type="ECO:0000259" key="12">
    <source>
        <dbReference type="Pfam" id="PF00749"/>
    </source>
</evidence>
<dbReference type="STRING" id="105984.A0A427XLF6"/>
<evidence type="ECO:0000256" key="10">
    <source>
        <dbReference type="RuleBase" id="RU363037"/>
    </source>
</evidence>
<keyword evidence="3 10" id="KW-0436">Ligase</keyword>
<protein>
    <recommendedName>
        <fullName evidence="2">glutamine--tRNA ligase</fullName>
        <ecNumber evidence="2">6.1.1.18</ecNumber>
    </recommendedName>
    <alternativeName>
        <fullName evidence="8">Glutaminyl-tRNA synthetase</fullName>
    </alternativeName>
</protein>
<dbReference type="InterPro" id="IPR020058">
    <property type="entry name" value="Glu/Gln-tRNA-synth_Ib_cat-dom"/>
</dbReference>
<evidence type="ECO:0000259" key="14">
    <source>
        <dbReference type="Pfam" id="PF04557"/>
    </source>
</evidence>
<evidence type="ECO:0000256" key="8">
    <source>
        <dbReference type="ARBA" id="ARBA00030466"/>
    </source>
</evidence>
<feature type="domain" description="Glutaminyl-tRNA synthetase class Ib non-specific RNA-binding" evidence="14">
    <location>
        <begin position="175"/>
        <end position="263"/>
    </location>
</feature>
<dbReference type="InterPro" id="IPR014729">
    <property type="entry name" value="Rossmann-like_a/b/a_fold"/>
</dbReference>
<dbReference type="InterPro" id="IPR007638">
    <property type="entry name" value="Gln-tRNA-synth_Ib_RNA-bd_2"/>
</dbReference>
<dbReference type="GO" id="GO:0004819">
    <property type="term" value="F:glutamine-tRNA ligase activity"/>
    <property type="evidence" value="ECO:0007669"/>
    <property type="project" value="UniProtKB-EC"/>
</dbReference>
<dbReference type="PRINTS" id="PR00987">
    <property type="entry name" value="TRNASYNTHGLU"/>
</dbReference>
<dbReference type="PANTHER" id="PTHR43097">
    <property type="entry name" value="GLUTAMINE-TRNA LIGASE"/>
    <property type="match status" value="1"/>
</dbReference>
<gene>
    <name evidence="17" type="ORF">EHS24_009415</name>
</gene>
<evidence type="ECO:0000256" key="3">
    <source>
        <dbReference type="ARBA" id="ARBA00022598"/>
    </source>
</evidence>
<dbReference type="Gene3D" id="2.40.240.10">
    <property type="entry name" value="Ribosomal Protein L25, Chain P"/>
    <property type="match status" value="2"/>
</dbReference>
<dbReference type="SUPFAM" id="SSF50715">
    <property type="entry name" value="Ribosomal protein L25-like"/>
    <property type="match status" value="1"/>
</dbReference>
<evidence type="ECO:0000256" key="9">
    <source>
        <dbReference type="ARBA" id="ARBA00048270"/>
    </source>
</evidence>
<dbReference type="AlphaFoldDB" id="A0A427XLF6"/>
<dbReference type="InterPro" id="IPR004514">
    <property type="entry name" value="Gln-tRNA-synth"/>
</dbReference>
<dbReference type="EC" id="6.1.1.18" evidence="2"/>
<evidence type="ECO:0000313" key="18">
    <source>
        <dbReference type="Proteomes" id="UP000279236"/>
    </source>
</evidence>
<evidence type="ECO:0000256" key="1">
    <source>
        <dbReference type="ARBA" id="ARBA00005594"/>
    </source>
</evidence>
<comment type="catalytic activity">
    <reaction evidence="9">
        <text>tRNA(Gln) + L-glutamine + ATP = L-glutaminyl-tRNA(Gln) + AMP + diphosphate</text>
        <dbReference type="Rhea" id="RHEA:20121"/>
        <dbReference type="Rhea" id="RHEA-COMP:9662"/>
        <dbReference type="Rhea" id="RHEA-COMP:9681"/>
        <dbReference type="ChEBI" id="CHEBI:30616"/>
        <dbReference type="ChEBI" id="CHEBI:33019"/>
        <dbReference type="ChEBI" id="CHEBI:58359"/>
        <dbReference type="ChEBI" id="CHEBI:78442"/>
        <dbReference type="ChEBI" id="CHEBI:78521"/>
        <dbReference type="ChEBI" id="CHEBI:456215"/>
        <dbReference type="EC" id="6.1.1.18"/>
    </reaction>
</comment>
<dbReference type="NCBIfam" id="TIGR00440">
    <property type="entry name" value="glnS"/>
    <property type="match status" value="1"/>
</dbReference>
<dbReference type="InterPro" id="IPR011035">
    <property type="entry name" value="Ribosomal_bL25/Gln-tRNA_synth"/>
</dbReference>
<evidence type="ECO:0000259" key="15">
    <source>
        <dbReference type="Pfam" id="PF04558"/>
    </source>
</evidence>
<dbReference type="InterPro" id="IPR042558">
    <property type="entry name" value="Gln-tRNA-synth_Ib_RNA-bd_N_1"/>
</dbReference>
<keyword evidence="5 10" id="KW-0067">ATP-binding</keyword>
<evidence type="ECO:0000256" key="6">
    <source>
        <dbReference type="ARBA" id="ARBA00022917"/>
    </source>
</evidence>
<keyword evidence="18" id="KW-1185">Reference proteome</keyword>
<feature type="domain" description="Glutamyl/glutaminyl-tRNA synthetase class Ib catalytic" evidence="12">
    <location>
        <begin position="270"/>
        <end position="578"/>
    </location>
</feature>
<evidence type="ECO:0000256" key="7">
    <source>
        <dbReference type="ARBA" id="ARBA00023146"/>
    </source>
</evidence>
<evidence type="ECO:0000256" key="5">
    <source>
        <dbReference type="ARBA" id="ARBA00022840"/>
    </source>
</evidence>
<dbReference type="InterPro" id="IPR020056">
    <property type="entry name" value="Rbsml_bL25/Gln-tRNA_synth_N"/>
</dbReference>
<dbReference type="EMBL" id="RSCE01000009">
    <property type="protein sequence ID" value="RSH79759.1"/>
    <property type="molecule type" value="Genomic_DNA"/>
</dbReference>
<dbReference type="FunFam" id="2.40.240.10:FF:000007">
    <property type="entry name" value="Glutamine--tRNA ligase"/>
    <property type="match status" value="1"/>
</dbReference>
<feature type="region of interest" description="Disordered" evidence="11">
    <location>
        <begin position="198"/>
        <end position="232"/>
    </location>
</feature>
<keyword evidence="4 10" id="KW-0547">Nucleotide-binding</keyword>
<comment type="caution">
    <text evidence="17">The sequence shown here is derived from an EMBL/GenBank/DDBJ whole genome shotgun (WGS) entry which is preliminary data.</text>
</comment>